<accession>A0AAU9M8M8</accession>
<evidence type="ECO:0000313" key="2">
    <source>
        <dbReference type="Proteomes" id="UP001157418"/>
    </source>
</evidence>
<name>A0AAU9M8M8_9ASTR</name>
<keyword evidence="2" id="KW-1185">Reference proteome</keyword>
<comment type="caution">
    <text evidence="1">The sequence shown here is derived from an EMBL/GenBank/DDBJ whole genome shotgun (WGS) entry which is preliminary data.</text>
</comment>
<protein>
    <submittedName>
        <fullName evidence="1">Uncharacterized protein</fullName>
    </submittedName>
</protein>
<evidence type="ECO:0000313" key="1">
    <source>
        <dbReference type="EMBL" id="CAH1423057.1"/>
    </source>
</evidence>
<reference evidence="1 2" key="1">
    <citation type="submission" date="2022-01" db="EMBL/GenBank/DDBJ databases">
        <authorList>
            <person name="Xiong W."/>
            <person name="Schranz E."/>
        </authorList>
    </citation>
    <scope>NUCLEOTIDE SEQUENCE [LARGE SCALE GENOMIC DNA]</scope>
</reference>
<dbReference type="Proteomes" id="UP001157418">
    <property type="component" value="Unassembled WGS sequence"/>
</dbReference>
<gene>
    <name evidence="1" type="ORF">LVIROSA_LOCUS10352</name>
</gene>
<sequence>MVPGTWLNVWEGLQRIHRSGNEVVNGEMSHCIFFTDDDQAGDKVRVVRHSPFFFCYSRHLRSFPAAAATVTSLLPSPENSFPLLRSSVSIPKGYCVVCRYPNRRKHRCSTVVLPPPKCCYRRYAPPSGGCIHKSEQGLLRGCCCLAGNQENRCDNPQIFIL</sequence>
<dbReference type="AlphaFoldDB" id="A0AAU9M8M8"/>
<proteinExistence type="predicted"/>
<organism evidence="1 2">
    <name type="scientific">Lactuca virosa</name>
    <dbReference type="NCBI Taxonomy" id="75947"/>
    <lineage>
        <taxon>Eukaryota</taxon>
        <taxon>Viridiplantae</taxon>
        <taxon>Streptophyta</taxon>
        <taxon>Embryophyta</taxon>
        <taxon>Tracheophyta</taxon>
        <taxon>Spermatophyta</taxon>
        <taxon>Magnoliopsida</taxon>
        <taxon>eudicotyledons</taxon>
        <taxon>Gunneridae</taxon>
        <taxon>Pentapetalae</taxon>
        <taxon>asterids</taxon>
        <taxon>campanulids</taxon>
        <taxon>Asterales</taxon>
        <taxon>Asteraceae</taxon>
        <taxon>Cichorioideae</taxon>
        <taxon>Cichorieae</taxon>
        <taxon>Lactucinae</taxon>
        <taxon>Lactuca</taxon>
    </lineage>
</organism>
<dbReference type="EMBL" id="CAKMRJ010001112">
    <property type="protein sequence ID" value="CAH1423057.1"/>
    <property type="molecule type" value="Genomic_DNA"/>
</dbReference>